<evidence type="ECO:0000313" key="3">
    <source>
        <dbReference type="Proteomes" id="UP001169764"/>
    </source>
</evidence>
<accession>A0ABT8YAR2</accession>
<protein>
    <submittedName>
        <fullName evidence="2">Pentapeptide repeat-containing protein</fullName>
    </submittedName>
</protein>
<keyword evidence="1" id="KW-1133">Transmembrane helix</keyword>
<dbReference type="Proteomes" id="UP001169764">
    <property type="component" value="Unassembled WGS sequence"/>
</dbReference>
<dbReference type="SUPFAM" id="SSF141571">
    <property type="entry name" value="Pentapeptide repeat-like"/>
    <property type="match status" value="1"/>
</dbReference>
<sequence>MSLLGRMLIALAAIVILFIGGYYLSLIGSTDTFTWLPTPKYVGELGANIGVAGFDALVVGGIAGFVSAEIATDRQRRRRAHRLQLRRGPKRSLLIKTEADTGLTHLPLWGFSFSGQKVEDAIVDSARFGAPKAGETASTFNRVEFHDCVMTKVSFSGRAGSSTLSDSSFIDSDLLKCDFRGTTITADQVADAFDGSTLRQCKFDGAVITGVRFDGATLDNCSFWRAELDGTLLSKAVYDPLIAIGAIVNHPTGRAGHVLVVSWYRYQRLRFSAWLRQHGFSNQR</sequence>
<evidence type="ECO:0000256" key="1">
    <source>
        <dbReference type="SAM" id="Phobius"/>
    </source>
</evidence>
<dbReference type="EMBL" id="JAUOTP010000006">
    <property type="protein sequence ID" value="MDO6415405.1"/>
    <property type="molecule type" value="Genomic_DNA"/>
</dbReference>
<keyword evidence="1" id="KW-0812">Transmembrane</keyword>
<dbReference type="InterPro" id="IPR001646">
    <property type="entry name" value="5peptide_repeat"/>
</dbReference>
<feature type="transmembrane region" description="Helical" evidence="1">
    <location>
        <begin position="7"/>
        <end position="25"/>
    </location>
</feature>
<reference evidence="2" key="1">
    <citation type="submission" date="2023-07" db="EMBL/GenBank/DDBJ databases">
        <authorList>
            <person name="Kim M."/>
        </authorList>
    </citation>
    <scope>NUCLEOTIDE SEQUENCE</scope>
    <source>
        <strain evidence="2">BIUV-7</strain>
    </source>
</reference>
<dbReference type="Pfam" id="PF13576">
    <property type="entry name" value="Pentapeptide_3"/>
    <property type="match status" value="1"/>
</dbReference>
<evidence type="ECO:0000313" key="2">
    <source>
        <dbReference type="EMBL" id="MDO6415405.1"/>
    </source>
</evidence>
<dbReference type="RefSeq" id="WP_303543419.1">
    <property type="nucleotide sequence ID" value="NZ_JAUOTP010000006.1"/>
</dbReference>
<name>A0ABT8YAR2_9SPHN</name>
<feature type="transmembrane region" description="Helical" evidence="1">
    <location>
        <begin position="45"/>
        <end position="72"/>
    </location>
</feature>
<gene>
    <name evidence="2" type="ORF">Q4F19_13510</name>
</gene>
<proteinExistence type="predicted"/>
<dbReference type="Gene3D" id="2.160.20.80">
    <property type="entry name" value="E3 ubiquitin-protein ligase SopA"/>
    <property type="match status" value="1"/>
</dbReference>
<keyword evidence="3" id="KW-1185">Reference proteome</keyword>
<comment type="caution">
    <text evidence="2">The sequence shown here is derived from an EMBL/GenBank/DDBJ whole genome shotgun (WGS) entry which is preliminary data.</text>
</comment>
<keyword evidence="1" id="KW-0472">Membrane</keyword>
<organism evidence="2 3">
    <name type="scientific">Sphingomonas natans</name>
    <dbReference type="NCBI Taxonomy" id="3063330"/>
    <lineage>
        <taxon>Bacteria</taxon>
        <taxon>Pseudomonadati</taxon>
        <taxon>Pseudomonadota</taxon>
        <taxon>Alphaproteobacteria</taxon>
        <taxon>Sphingomonadales</taxon>
        <taxon>Sphingomonadaceae</taxon>
        <taxon>Sphingomonas</taxon>
    </lineage>
</organism>